<dbReference type="RefSeq" id="WP_284244638.1">
    <property type="nucleotide sequence ID" value="NZ_BSST01000001.1"/>
</dbReference>
<evidence type="ECO:0008006" key="4">
    <source>
        <dbReference type="Google" id="ProtNLM"/>
    </source>
</evidence>
<organism evidence="2 3">
    <name type="scientific">Thalassotalea insulae</name>
    <dbReference type="NCBI Taxonomy" id="2056778"/>
    <lineage>
        <taxon>Bacteria</taxon>
        <taxon>Pseudomonadati</taxon>
        <taxon>Pseudomonadota</taxon>
        <taxon>Gammaproteobacteria</taxon>
        <taxon>Alteromonadales</taxon>
        <taxon>Colwelliaceae</taxon>
        <taxon>Thalassotalea</taxon>
    </lineage>
</organism>
<protein>
    <recommendedName>
        <fullName evidence="4">Thioredoxin domain-containing protein</fullName>
    </recommendedName>
</protein>
<dbReference type="Proteomes" id="UP001157186">
    <property type="component" value="Unassembled WGS sequence"/>
</dbReference>
<keyword evidence="1" id="KW-0732">Signal</keyword>
<dbReference type="EMBL" id="BSST01000001">
    <property type="protein sequence ID" value="GLX78769.1"/>
    <property type="molecule type" value="Genomic_DNA"/>
</dbReference>
<dbReference type="InterPro" id="IPR036249">
    <property type="entry name" value="Thioredoxin-like_sf"/>
</dbReference>
<feature type="signal peptide" evidence="1">
    <location>
        <begin position="1"/>
        <end position="21"/>
    </location>
</feature>
<evidence type="ECO:0000313" key="2">
    <source>
        <dbReference type="EMBL" id="GLX78769.1"/>
    </source>
</evidence>
<evidence type="ECO:0000256" key="1">
    <source>
        <dbReference type="SAM" id="SignalP"/>
    </source>
</evidence>
<dbReference type="Gene3D" id="3.40.30.10">
    <property type="entry name" value="Glutaredoxin"/>
    <property type="match status" value="1"/>
</dbReference>
<reference evidence="2 3" key="1">
    <citation type="submission" date="2023-03" db="EMBL/GenBank/DDBJ databases">
        <title>Draft genome sequence of Thalassotalea insulae KCTC 62186T.</title>
        <authorList>
            <person name="Sawabe T."/>
        </authorList>
    </citation>
    <scope>NUCLEOTIDE SEQUENCE [LARGE SCALE GENOMIC DNA]</scope>
    <source>
        <strain evidence="2 3">KCTC 62186</strain>
    </source>
</reference>
<name>A0ABQ6GTW6_9GAMM</name>
<proteinExistence type="predicted"/>
<feature type="chain" id="PRO_5046653382" description="Thioredoxin domain-containing protein" evidence="1">
    <location>
        <begin position="22"/>
        <end position="165"/>
    </location>
</feature>
<evidence type="ECO:0000313" key="3">
    <source>
        <dbReference type="Proteomes" id="UP001157186"/>
    </source>
</evidence>
<gene>
    <name evidence="2" type="ORF">tinsulaeT_21090</name>
</gene>
<sequence length="165" mass="18926">MKRLIIRMLVLTTLLALGAEAATPQALSAKDVAALKMRDVDKEWLMILWSLECPPCFDELASLQTLSQQYPNLPLVLVNTDIGVQYHQERQVVVKEFALQPFEHYYIADRQLNDFRQQLDASWHGELPRSYFFIPGRDAIGVSGVLKPELLQRWAQQQSQLSKTD</sequence>
<keyword evidence="3" id="KW-1185">Reference proteome</keyword>
<accession>A0ABQ6GTW6</accession>
<dbReference type="SUPFAM" id="SSF52833">
    <property type="entry name" value="Thioredoxin-like"/>
    <property type="match status" value="1"/>
</dbReference>
<comment type="caution">
    <text evidence="2">The sequence shown here is derived from an EMBL/GenBank/DDBJ whole genome shotgun (WGS) entry which is preliminary data.</text>
</comment>